<gene>
    <name evidence="1" type="ORF">EMPS_06737</name>
</gene>
<reference evidence="1" key="2">
    <citation type="journal article" date="2022" name="Microbiol. Resour. Announc.">
        <title>Whole-Genome Sequence of Entomortierella parvispora E1425, a Mucoromycotan Fungus Associated with Burkholderiaceae-Related Endosymbiotic Bacteria.</title>
        <authorList>
            <person name="Herlambang A."/>
            <person name="Guo Y."/>
            <person name="Takashima Y."/>
            <person name="Narisawa K."/>
            <person name="Ohta H."/>
            <person name="Nishizawa T."/>
        </authorList>
    </citation>
    <scope>NUCLEOTIDE SEQUENCE</scope>
    <source>
        <strain evidence="1">E1425</strain>
    </source>
</reference>
<dbReference type="EMBL" id="BQFW01000009">
    <property type="protein sequence ID" value="GJJ74379.1"/>
    <property type="molecule type" value="Genomic_DNA"/>
</dbReference>
<protein>
    <recommendedName>
        <fullName evidence="3">CipC-like antibiotic response protein</fullName>
    </recommendedName>
</protein>
<sequence>MFGFDSHHDEVYNNPSANKASWSHELIAGAAAYEVMKKHEAGTDSSHKFSKEVFAAMAGAEADKLIETKGLNFVDREKAQTQARQNAERIYDARYA</sequence>
<dbReference type="Pfam" id="PF12585">
    <property type="entry name" value="DUF3759"/>
    <property type="match status" value="1"/>
</dbReference>
<comment type="caution">
    <text evidence="1">The sequence shown here is derived from an EMBL/GenBank/DDBJ whole genome shotgun (WGS) entry which is preliminary data.</text>
</comment>
<dbReference type="AlphaFoldDB" id="A0A9P3LXP8"/>
<dbReference type="PANTHER" id="PTHR37450">
    <property type="entry name" value="CIPC PROTEIN"/>
    <property type="match status" value="1"/>
</dbReference>
<accession>A0A9P3LXP8</accession>
<evidence type="ECO:0000313" key="1">
    <source>
        <dbReference type="EMBL" id="GJJ74379.1"/>
    </source>
</evidence>
<evidence type="ECO:0008006" key="3">
    <source>
        <dbReference type="Google" id="ProtNLM"/>
    </source>
</evidence>
<evidence type="ECO:0000313" key="2">
    <source>
        <dbReference type="Proteomes" id="UP000827284"/>
    </source>
</evidence>
<name>A0A9P3LXP8_9FUNG</name>
<dbReference type="Proteomes" id="UP000827284">
    <property type="component" value="Unassembled WGS sequence"/>
</dbReference>
<dbReference type="InterPro" id="IPR022234">
    <property type="entry name" value="DUF3759"/>
</dbReference>
<reference evidence="1" key="1">
    <citation type="submission" date="2021-11" db="EMBL/GenBank/DDBJ databases">
        <authorList>
            <person name="Herlambang A."/>
            <person name="Guo Y."/>
            <person name="Takashima Y."/>
            <person name="Nishizawa T."/>
        </authorList>
    </citation>
    <scope>NUCLEOTIDE SEQUENCE</scope>
    <source>
        <strain evidence="1">E1425</strain>
    </source>
</reference>
<dbReference type="OrthoDB" id="9895617at2759"/>
<keyword evidence="2" id="KW-1185">Reference proteome</keyword>
<organism evidence="1 2">
    <name type="scientific">Entomortierella parvispora</name>
    <dbReference type="NCBI Taxonomy" id="205924"/>
    <lineage>
        <taxon>Eukaryota</taxon>
        <taxon>Fungi</taxon>
        <taxon>Fungi incertae sedis</taxon>
        <taxon>Mucoromycota</taxon>
        <taxon>Mortierellomycotina</taxon>
        <taxon>Mortierellomycetes</taxon>
        <taxon>Mortierellales</taxon>
        <taxon>Mortierellaceae</taxon>
        <taxon>Entomortierella</taxon>
    </lineage>
</organism>
<proteinExistence type="predicted"/>
<dbReference type="PANTHER" id="PTHR37450:SF1">
    <property type="entry name" value="CIPC PROTEIN"/>
    <property type="match status" value="1"/>
</dbReference>